<comment type="cofactor">
    <cofactor evidence="1">
        <name>Mg(2+)</name>
        <dbReference type="ChEBI" id="CHEBI:18420"/>
    </cofactor>
</comment>
<sequence>MPTLQAKERYDARPCLSVAVFVQILLGYKKRGFGRGLWNGFGGKVDSGETFLQAACRELEEEAGITAPLEHRGTIFFKNADTKEAAHIEVFYADEYSGSIMETDEMRPQWFSIDADAEPSNTTSDLQPIPFGQMWEEDPMWFPLMLSKRPFAGRVDFGPDGRLRKWWFAEVPAATLIST</sequence>
<dbReference type="SUPFAM" id="SSF55811">
    <property type="entry name" value="Nudix"/>
    <property type="match status" value="1"/>
</dbReference>
<dbReference type="PANTHER" id="PTHR43758:SF2">
    <property type="entry name" value="OXIDIZED PURINE NUCLEOSIDE TRIPHOSPHATE HYDROLASE"/>
    <property type="match status" value="1"/>
</dbReference>
<evidence type="ECO:0000256" key="2">
    <source>
        <dbReference type="ARBA" id="ARBA00004123"/>
    </source>
</evidence>
<evidence type="ECO:0000256" key="23">
    <source>
        <dbReference type="ARBA" id="ARBA00053094"/>
    </source>
</evidence>
<dbReference type="GO" id="GO:0042262">
    <property type="term" value="P:DNA protection"/>
    <property type="evidence" value="ECO:0007669"/>
    <property type="project" value="InterPro"/>
</dbReference>
<comment type="catalytic activity">
    <reaction evidence="10">
        <text>2-oxo-dATP + H2O = 2-oxo-dAMP + diphosphate + H(+)</text>
        <dbReference type="Rhea" id="RHEA:31583"/>
        <dbReference type="ChEBI" id="CHEBI:15377"/>
        <dbReference type="ChEBI" id="CHEBI:15378"/>
        <dbReference type="ChEBI" id="CHEBI:33019"/>
        <dbReference type="ChEBI" id="CHEBI:63212"/>
        <dbReference type="ChEBI" id="CHEBI:77897"/>
        <dbReference type="EC" id="3.6.1.56"/>
    </reaction>
    <physiologicalReaction direction="left-to-right" evidence="10">
        <dbReference type="Rhea" id="RHEA:31584"/>
    </physiologicalReaction>
</comment>
<evidence type="ECO:0000256" key="5">
    <source>
        <dbReference type="ARBA" id="ARBA00022723"/>
    </source>
</evidence>
<evidence type="ECO:0000256" key="21">
    <source>
        <dbReference type="ARBA" id="ARBA00048894"/>
    </source>
</evidence>
<dbReference type="PRINTS" id="PR01403">
    <property type="entry name" value="8OXTPHPHTASE"/>
</dbReference>
<dbReference type="GO" id="GO:0005634">
    <property type="term" value="C:nucleus"/>
    <property type="evidence" value="ECO:0007669"/>
    <property type="project" value="UniProtKB-SubCell"/>
</dbReference>
<evidence type="ECO:0000256" key="6">
    <source>
        <dbReference type="ARBA" id="ARBA00022801"/>
    </source>
</evidence>
<dbReference type="Proteomes" id="UP000006352">
    <property type="component" value="Unassembled WGS sequence"/>
</dbReference>
<dbReference type="GO" id="GO:0005737">
    <property type="term" value="C:cytoplasm"/>
    <property type="evidence" value="ECO:0007669"/>
    <property type="project" value="TreeGrafter"/>
</dbReference>
<dbReference type="GeneID" id="24096139"/>
<comment type="catalytic activity">
    <reaction evidence="21">
        <text>O(6)-methyl-dGTP + H2O = O(6)-methyl-dGMP + diphosphate + H(+)</text>
        <dbReference type="Rhea" id="RHEA:67600"/>
        <dbReference type="ChEBI" id="CHEBI:15377"/>
        <dbReference type="ChEBI" id="CHEBI:15378"/>
        <dbReference type="ChEBI" id="CHEBI:33019"/>
        <dbReference type="ChEBI" id="CHEBI:169974"/>
        <dbReference type="ChEBI" id="CHEBI:169975"/>
    </reaction>
    <physiologicalReaction direction="left-to-right" evidence="21">
        <dbReference type="Rhea" id="RHEA:67601"/>
    </physiologicalReaction>
</comment>
<evidence type="ECO:0000256" key="4">
    <source>
        <dbReference type="ARBA" id="ARBA00011245"/>
    </source>
</evidence>
<protein>
    <recommendedName>
        <fullName evidence="14">Oxidized purine nucleoside triphosphate hydrolase</fullName>
        <ecNumber evidence="13">3.6.1.56</ecNumber>
    </recommendedName>
    <alternativeName>
        <fullName evidence="18">2-hydroxy-dATP diphosphatase</fullName>
    </alternativeName>
    <alternativeName>
        <fullName evidence="17">7,8-dihydro-8-oxoguanine triphosphatase</fullName>
    </alternativeName>
    <alternativeName>
        <fullName evidence="16">8-oxo-dGTPase</fullName>
    </alternativeName>
    <alternativeName>
        <fullName evidence="19">Methylated purine nucleoside triphosphate hydrolase</fullName>
    </alternativeName>
    <alternativeName>
        <fullName evidence="15">Nucleoside diphosphate-linked moiety X motif 1</fullName>
    </alternativeName>
</protein>
<dbReference type="HOGENOM" id="CLU_037162_11_1_1"/>
<feature type="domain" description="Nudix hydrolase" evidence="24">
    <location>
        <begin position="8"/>
        <end position="133"/>
    </location>
</feature>
<evidence type="ECO:0000256" key="11">
    <source>
        <dbReference type="ARBA" id="ARBA00024486"/>
    </source>
</evidence>
<evidence type="ECO:0000256" key="18">
    <source>
        <dbReference type="ARBA" id="ARBA00031927"/>
    </source>
</evidence>
<reference evidence="25 26" key="1">
    <citation type="journal article" date="2012" name="Appl. Environ. Microbiol.">
        <title>Short-read sequencing for genomic analysis of the brown rot fungus Fibroporia radiculosa.</title>
        <authorList>
            <person name="Tang J.D."/>
            <person name="Perkins A.D."/>
            <person name="Sonstegard T.S."/>
            <person name="Schroeder S.G."/>
            <person name="Burgess S.C."/>
            <person name="Diehl S.V."/>
        </authorList>
    </citation>
    <scope>NUCLEOTIDE SEQUENCE [LARGE SCALE GENOMIC DNA]</scope>
    <source>
        <strain evidence="25 26">TFFH 294</strain>
    </source>
</reference>
<dbReference type="EMBL" id="HE797023">
    <property type="protein sequence ID" value="CCM01228.1"/>
    <property type="molecule type" value="Genomic_DNA"/>
</dbReference>
<comment type="function">
    <text evidence="23">Oxidized purine nucleoside triphosphate hydrolase which is a prominent sanitizer of the oxidized nucleotide pool. Catalyzes the hydrolysis of 2-oxo-dATP (2-hydroxy-dATP) into 2-oxo-dAMP. Also has a significant hydrolase activity toward 2-oxo-ATP, 8-oxo-dGTP and 8-oxo-dATP. Through the hydrolysis of oxidized purine nucleoside triphosphates, prevents their incorporation into DNA and the subsequent transversions A:T to C:G and G:C to T:A. Also catalyzes the hydrolysis of methylated purine nucleoside triphosphate preventing their integration into DNA. Through this antimutagenic activity protects cells from oxidative stress.</text>
</comment>
<keyword evidence="8" id="KW-0539">Nucleus</keyword>
<dbReference type="STRING" id="599839.J4G4U3"/>
<comment type="subunit">
    <text evidence="4">Monomer.</text>
</comment>
<gene>
    <name evidence="25" type="ORF">FIBRA_03276</name>
</gene>
<dbReference type="InParanoid" id="J4G4U3"/>
<evidence type="ECO:0000256" key="1">
    <source>
        <dbReference type="ARBA" id="ARBA00001946"/>
    </source>
</evidence>
<dbReference type="InterPro" id="IPR003563">
    <property type="entry name" value="8ODP"/>
</dbReference>
<dbReference type="GO" id="GO:0008413">
    <property type="term" value="F:8-oxo-7,8-dihydroguanosine triphosphate pyrophosphatase activity"/>
    <property type="evidence" value="ECO:0007669"/>
    <property type="project" value="InterPro"/>
</dbReference>
<dbReference type="EC" id="3.6.1.56" evidence="13"/>
<keyword evidence="26" id="KW-1185">Reference proteome</keyword>
<evidence type="ECO:0000256" key="10">
    <source>
        <dbReference type="ARBA" id="ARBA00024459"/>
    </source>
</evidence>
<comment type="catalytic activity">
    <reaction evidence="11">
        <text>8-oxo-dGTP + H2O = 8-oxo-dGMP + diphosphate + H(+)</text>
        <dbReference type="Rhea" id="RHEA:31575"/>
        <dbReference type="ChEBI" id="CHEBI:15377"/>
        <dbReference type="ChEBI" id="CHEBI:15378"/>
        <dbReference type="ChEBI" id="CHEBI:33019"/>
        <dbReference type="ChEBI" id="CHEBI:63224"/>
        <dbReference type="ChEBI" id="CHEBI:77896"/>
    </reaction>
    <physiologicalReaction direction="left-to-right" evidence="11">
        <dbReference type="Rhea" id="RHEA:31576"/>
    </physiologicalReaction>
</comment>
<dbReference type="PROSITE" id="PS51462">
    <property type="entry name" value="NUDIX"/>
    <property type="match status" value="1"/>
</dbReference>
<proteinExistence type="inferred from homology"/>
<comment type="subcellular location">
    <subcellularLocation>
        <location evidence="2">Nucleus</location>
    </subcellularLocation>
</comment>
<evidence type="ECO:0000256" key="7">
    <source>
        <dbReference type="ARBA" id="ARBA00022842"/>
    </source>
</evidence>
<evidence type="ECO:0000256" key="8">
    <source>
        <dbReference type="ARBA" id="ARBA00023242"/>
    </source>
</evidence>
<accession>J4G4U3</accession>
<dbReference type="Pfam" id="PF00293">
    <property type="entry name" value="NUDIX"/>
    <property type="match status" value="1"/>
</dbReference>
<dbReference type="PANTHER" id="PTHR43758">
    <property type="entry name" value="7,8-DIHYDRO-8-OXOGUANINE TRIPHOSPHATASE"/>
    <property type="match status" value="1"/>
</dbReference>
<keyword evidence="5" id="KW-0479">Metal-binding</keyword>
<dbReference type="InterPro" id="IPR020084">
    <property type="entry name" value="NUDIX_hydrolase_CS"/>
</dbReference>
<comment type="catalytic activity">
    <reaction evidence="9">
        <text>8-oxo-dATP + H2O = 8-oxo-dAMP + diphosphate + H(+)</text>
        <dbReference type="Rhea" id="RHEA:65396"/>
        <dbReference type="ChEBI" id="CHEBI:15377"/>
        <dbReference type="ChEBI" id="CHEBI:15378"/>
        <dbReference type="ChEBI" id="CHEBI:33019"/>
        <dbReference type="ChEBI" id="CHEBI:71361"/>
        <dbReference type="ChEBI" id="CHEBI:172871"/>
    </reaction>
    <physiologicalReaction direction="left-to-right" evidence="9">
        <dbReference type="Rhea" id="RHEA:65397"/>
    </physiologicalReaction>
</comment>
<dbReference type="AlphaFoldDB" id="J4G4U3"/>
<evidence type="ECO:0000313" key="25">
    <source>
        <dbReference type="EMBL" id="CCM01228.1"/>
    </source>
</evidence>
<keyword evidence="7" id="KW-0460">Magnesium</keyword>
<dbReference type="GO" id="GO:0046872">
    <property type="term" value="F:metal ion binding"/>
    <property type="evidence" value="ECO:0007669"/>
    <property type="project" value="UniProtKB-KW"/>
</dbReference>
<dbReference type="GO" id="GO:0008828">
    <property type="term" value="F:dATP diphosphatase activity"/>
    <property type="evidence" value="ECO:0007669"/>
    <property type="project" value="UniProtKB-EC"/>
</dbReference>
<evidence type="ECO:0000256" key="14">
    <source>
        <dbReference type="ARBA" id="ARBA00026218"/>
    </source>
</evidence>
<organism evidence="25 26">
    <name type="scientific">Fibroporia radiculosa</name>
    <dbReference type="NCBI Taxonomy" id="599839"/>
    <lineage>
        <taxon>Eukaryota</taxon>
        <taxon>Fungi</taxon>
        <taxon>Dikarya</taxon>
        <taxon>Basidiomycota</taxon>
        <taxon>Agaricomycotina</taxon>
        <taxon>Agaricomycetes</taxon>
        <taxon>Polyporales</taxon>
        <taxon>Fibroporiaceae</taxon>
        <taxon>Fibroporia</taxon>
    </lineage>
</organism>
<dbReference type="CDD" id="cd03427">
    <property type="entry name" value="NUDIX_MTH1_Nudt1"/>
    <property type="match status" value="1"/>
</dbReference>
<evidence type="ECO:0000256" key="3">
    <source>
        <dbReference type="ARBA" id="ARBA00005582"/>
    </source>
</evidence>
<comment type="catalytic activity">
    <reaction evidence="20">
        <text>N(6)-methyl-ATP + H2O = N(6)-methyl-AMP + diphosphate + H(+)</text>
        <dbReference type="Rhea" id="RHEA:67608"/>
        <dbReference type="ChEBI" id="CHEBI:15377"/>
        <dbReference type="ChEBI" id="CHEBI:15378"/>
        <dbReference type="ChEBI" id="CHEBI:33019"/>
        <dbReference type="ChEBI" id="CHEBI:144842"/>
        <dbReference type="ChEBI" id="CHEBI:172873"/>
    </reaction>
    <physiologicalReaction direction="left-to-right" evidence="20">
        <dbReference type="Rhea" id="RHEA:67609"/>
    </physiologicalReaction>
</comment>
<dbReference type="InterPro" id="IPR015797">
    <property type="entry name" value="NUDIX_hydrolase-like_dom_sf"/>
</dbReference>
<comment type="catalytic activity">
    <reaction evidence="22">
        <text>N(6)-methyl-dATP + H2O = N(6)-methyl-dAMP + diphosphate + H(+)</text>
        <dbReference type="Rhea" id="RHEA:67604"/>
        <dbReference type="ChEBI" id="CHEBI:15377"/>
        <dbReference type="ChEBI" id="CHEBI:15378"/>
        <dbReference type="ChEBI" id="CHEBI:33019"/>
        <dbReference type="ChEBI" id="CHEBI:169976"/>
        <dbReference type="ChEBI" id="CHEBI:172872"/>
    </reaction>
    <physiologicalReaction direction="left-to-right" evidence="22">
        <dbReference type="Rhea" id="RHEA:67605"/>
    </physiologicalReaction>
</comment>
<evidence type="ECO:0000256" key="16">
    <source>
        <dbReference type="ARBA" id="ARBA00030634"/>
    </source>
</evidence>
<dbReference type="InterPro" id="IPR000086">
    <property type="entry name" value="NUDIX_hydrolase_dom"/>
</dbReference>
<evidence type="ECO:0000259" key="24">
    <source>
        <dbReference type="PROSITE" id="PS51462"/>
    </source>
</evidence>
<evidence type="ECO:0000256" key="22">
    <source>
        <dbReference type="ARBA" id="ARBA00049032"/>
    </source>
</evidence>
<evidence type="ECO:0000256" key="15">
    <source>
        <dbReference type="ARBA" id="ARBA00029673"/>
    </source>
</evidence>
<evidence type="ECO:0000256" key="19">
    <source>
        <dbReference type="ARBA" id="ARBA00032071"/>
    </source>
</evidence>
<keyword evidence="6" id="KW-0378">Hydrolase</keyword>
<evidence type="ECO:0000256" key="20">
    <source>
        <dbReference type="ARBA" id="ARBA00048002"/>
    </source>
</evidence>
<evidence type="ECO:0000256" key="13">
    <source>
        <dbReference type="ARBA" id="ARBA00026103"/>
    </source>
</evidence>
<name>J4G4U3_9APHY</name>
<dbReference type="PROSITE" id="PS00893">
    <property type="entry name" value="NUDIX_BOX"/>
    <property type="match status" value="1"/>
</dbReference>
<evidence type="ECO:0000256" key="9">
    <source>
        <dbReference type="ARBA" id="ARBA00024448"/>
    </source>
</evidence>
<dbReference type="OrthoDB" id="447842at2759"/>
<comment type="catalytic activity">
    <reaction evidence="12">
        <text>2-oxo-ATP + H2O = 2-oxo-AMP + diphosphate + H(+)</text>
        <dbReference type="Rhea" id="RHEA:67392"/>
        <dbReference type="ChEBI" id="CHEBI:15377"/>
        <dbReference type="ChEBI" id="CHEBI:15378"/>
        <dbReference type="ChEBI" id="CHEBI:33019"/>
        <dbReference type="ChEBI" id="CHEBI:71395"/>
        <dbReference type="ChEBI" id="CHEBI:172878"/>
    </reaction>
    <physiologicalReaction direction="left-to-right" evidence="12">
        <dbReference type="Rhea" id="RHEA:67393"/>
    </physiologicalReaction>
</comment>
<evidence type="ECO:0000256" key="17">
    <source>
        <dbReference type="ARBA" id="ARBA00030682"/>
    </source>
</evidence>
<evidence type="ECO:0000256" key="12">
    <source>
        <dbReference type="ARBA" id="ARBA00024596"/>
    </source>
</evidence>
<dbReference type="Gene3D" id="3.90.79.10">
    <property type="entry name" value="Nucleoside Triphosphate Pyrophosphohydrolase"/>
    <property type="match status" value="1"/>
</dbReference>
<evidence type="ECO:0000313" key="26">
    <source>
        <dbReference type="Proteomes" id="UP000006352"/>
    </source>
</evidence>
<dbReference type="RefSeq" id="XP_012180511.1">
    <property type="nucleotide sequence ID" value="XM_012325121.1"/>
</dbReference>
<comment type="similarity">
    <text evidence="3">Belongs to the Nudix hydrolase family.</text>
</comment>